<evidence type="ECO:0000313" key="3">
    <source>
        <dbReference type="EMBL" id="PDH35494.1"/>
    </source>
</evidence>
<feature type="domain" description="SGNH hydrolase-type esterase" evidence="2">
    <location>
        <begin position="77"/>
        <end position="215"/>
    </location>
</feature>
<sequence length="352" mass="39339">MKNSNNHLLFALLLTPFLNSFAHGQIQPDPARYEASIERFENADFISPPSKNAILLVGSSSIGFWNDDAPADLAPLNIIPRGFGGSVMNDLLHYYERVILKYAPRAIVLYEGDNDLAWGLSPATILNQLVSLIANLDRDLPETRLYLLDIKPSIARSHLWVLAEEVNNGFAEIAKTDSNIFHINMSKFLLDENGDIRKDIYLPDDLHLNDAGYDIWAEVIKAALTLHEADFSSELIGTRFYNQTKQLISDCVELINDPENRKYTLGFLLTSSGLQLSDFDSRSRDSNCRDTLEVIFTKDGAVQQATFSSSTLYIHKGEGPYSLNAEHHSNRLPISQTGGSFVFDSIEAVLIK</sequence>
<name>A0A2A5WGX1_9GAMM</name>
<proteinExistence type="predicted"/>
<evidence type="ECO:0000259" key="2">
    <source>
        <dbReference type="Pfam" id="PF13472"/>
    </source>
</evidence>
<reference evidence="3 4" key="1">
    <citation type="submission" date="2017-08" db="EMBL/GenBank/DDBJ databases">
        <title>Fine stratification of microbial communities through a metagenomic profile of the photic zone.</title>
        <authorList>
            <person name="Haro-Moreno J.M."/>
            <person name="Lopez-Perez M."/>
            <person name="De La Torre J."/>
            <person name="Picazo A."/>
            <person name="Camacho A."/>
            <person name="Rodriguez-Valera F."/>
        </authorList>
    </citation>
    <scope>NUCLEOTIDE SEQUENCE [LARGE SCALE GENOMIC DNA]</scope>
    <source>
        <strain evidence="3">MED-G28</strain>
    </source>
</reference>
<evidence type="ECO:0000256" key="1">
    <source>
        <dbReference type="SAM" id="SignalP"/>
    </source>
</evidence>
<dbReference type="SUPFAM" id="SSF52266">
    <property type="entry name" value="SGNH hydrolase"/>
    <property type="match status" value="1"/>
</dbReference>
<dbReference type="GO" id="GO:0016788">
    <property type="term" value="F:hydrolase activity, acting on ester bonds"/>
    <property type="evidence" value="ECO:0007669"/>
    <property type="project" value="UniProtKB-ARBA"/>
</dbReference>
<organism evidence="3 4">
    <name type="scientific">OM182 bacterium MED-G28</name>
    <dbReference type="NCBI Taxonomy" id="1986256"/>
    <lineage>
        <taxon>Bacteria</taxon>
        <taxon>Pseudomonadati</taxon>
        <taxon>Pseudomonadota</taxon>
        <taxon>Gammaproteobacteria</taxon>
        <taxon>OMG group</taxon>
        <taxon>OM182 clade</taxon>
    </lineage>
</organism>
<keyword evidence="1" id="KW-0732">Signal</keyword>
<evidence type="ECO:0000313" key="4">
    <source>
        <dbReference type="Proteomes" id="UP000219329"/>
    </source>
</evidence>
<dbReference type="InterPro" id="IPR013830">
    <property type="entry name" value="SGNH_hydro"/>
</dbReference>
<dbReference type="AlphaFoldDB" id="A0A2A5WGX1"/>
<dbReference type="InterPro" id="IPR036514">
    <property type="entry name" value="SGNH_hydro_sf"/>
</dbReference>
<gene>
    <name evidence="3" type="ORF">CNF02_01960</name>
</gene>
<protein>
    <recommendedName>
        <fullName evidence="2">SGNH hydrolase-type esterase domain-containing protein</fullName>
    </recommendedName>
</protein>
<dbReference type="EMBL" id="NTJZ01000001">
    <property type="protein sequence ID" value="PDH35494.1"/>
    <property type="molecule type" value="Genomic_DNA"/>
</dbReference>
<dbReference type="Gene3D" id="3.40.50.1110">
    <property type="entry name" value="SGNH hydrolase"/>
    <property type="match status" value="1"/>
</dbReference>
<dbReference type="Proteomes" id="UP000219329">
    <property type="component" value="Unassembled WGS sequence"/>
</dbReference>
<accession>A0A2A5WGX1</accession>
<feature type="signal peptide" evidence="1">
    <location>
        <begin position="1"/>
        <end position="22"/>
    </location>
</feature>
<feature type="chain" id="PRO_5012178921" description="SGNH hydrolase-type esterase domain-containing protein" evidence="1">
    <location>
        <begin position="23"/>
        <end position="352"/>
    </location>
</feature>
<dbReference type="Pfam" id="PF13472">
    <property type="entry name" value="Lipase_GDSL_2"/>
    <property type="match status" value="1"/>
</dbReference>
<comment type="caution">
    <text evidence="3">The sequence shown here is derived from an EMBL/GenBank/DDBJ whole genome shotgun (WGS) entry which is preliminary data.</text>
</comment>